<keyword evidence="8" id="KW-1185">Reference proteome</keyword>
<evidence type="ECO:0000256" key="1">
    <source>
        <dbReference type="ARBA" id="ARBA00004453"/>
    </source>
</evidence>
<dbReference type="AlphaFoldDB" id="A0A158K5F1"/>
<evidence type="ECO:0000259" key="6">
    <source>
        <dbReference type="Pfam" id="PF00816"/>
    </source>
</evidence>
<name>A0A158K5F1_9BURK</name>
<reference evidence="7" key="1">
    <citation type="submission" date="2016-01" db="EMBL/GenBank/DDBJ databases">
        <authorList>
            <person name="Peeters C."/>
        </authorList>
    </citation>
    <scope>NUCLEOTIDE SEQUENCE [LARGE SCALE GENOMIC DNA]</scope>
    <source>
        <strain evidence="7">LMG 29317</strain>
    </source>
</reference>
<dbReference type="Pfam" id="PF00816">
    <property type="entry name" value="Histone_HNS"/>
    <property type="match status" value="1"/>
</dbReference>
<evidence type="ECO:0000256" key="3">
    <source>
        <dbReference type="ARBA" id="ARBA00022490"/>
    </source>
</evidence>
<dbReference type="SUPFAM" id="SSF81273">
    <property type="entry name" value="H-NS histone-like proteins"/>
    <property type="match status" value="1"/>
</dbReference>
<feature type="domain" description="DNA-binding protein H-NS-like C-terminal" evidence="6">
    <location>
        <begin position="70"/>
        <end position="101"/>
    </location>
</feature>
<feature type="region of interest" description="Disordered" evidence="5">
    <location>
        <begin position="57"/>
        <end position="80"/>
    </location>
</feature>
<dbReference type="OrthoDB" id="5297879at2"/>
<comment type="caution">
    <text evidence="7">The sequence shown here is derived from an EMBL/GenBank/DDBJ whole genome shotgun (WGS) entry which is preliminary data.</text>
</comment>
<dbReference type="EMBL" id="FCOM02000026">
    <property type="protein sequence ID" value="SAL76352.1"/>
    <property type="molecule type" value="Genomic_DNA"/>
</dbReference>
<sequence length="120" mass="13470">MAYTNPEITALLARQDALNKQLAEAKERETRQVLLEIVQKMRDYNIGLDELLGRKSQVREPQVQEPVKEARYRDPASGAVWSGRGRAPHWIAGKNRDDFLVDKPGPAMTKAAVQAVLFGD</sequence>
<comment type="subcellular location">
    <subcellularLocation>
        <location evidence="1">Cytoplasm</location>
        <location evidence="1">Nucleoid</location>
    </subcellularLocation>
</comment>
<evidence type="ECO:0000313" key="8">
    <source>
        <dbReference type="Proteomes" id="UP000055019"/>
    </source>
</evidence>
<dbReference type="Proteomes" id="UP000055019">
    <property type="component" value="Unassembled WGS sequence"/>
</dbReference>
<evidence type="ECO:0000256" key="5">
    <source>
        <dbReference type="SAM" id="MobiDB-lite"/>
    </source>
</evidence>
<proteinExistence type="inferred from homology"/>
<dbReference type="InterPro" id="IPR027444">
    <property type="entry name" value="H-NS_C_dom"/>
</dbReference>
<evidence type="ECO:0000256" key="2">
    <source>
        <dbReference type="ARBA" id="ARBA00010610"/>
    </source>
</evidence>
<keyword evidence="4" id="KW-0238">DNA-binding</keyword>
<keyword evidence="3" id="KW-0963">Cytoplasm</keyword>
<evidence type="ECO:0000256" key="4">
    <source>
        <dbReference type="ARBA" id="ARBA00023125"/>
    </source>
</evidence>
<protein>
    <submittedName>
        <fullName evidence="7">Histone family protein nucleoid-structuring protein H-NS</fullName>
    </submittedName>
</protein>
<dbReference type="RefSeq" id="WP_061149442.1">
    <property type="nucleotide sequence ID" value="NZ_FCOM02000026.1"/>
</dbReference>
<evidence type="ECO:0000313" key="7">
    <source>
        <dbReference type="EMBL" id="SAL76352.1"/>
    </source>
</evidence>
<comment type="similarity">
    <text evidence="2">Belongs to the histone-like protein H-NS family.</text>
</comment>
<accession>A0A158K5F1</accession>
<dbReference type="PANTHER" id="PTHR38097">
    <property type="match status" value="1"/>
</dbReference>
<dbReference type="GO" id="GO:0009295">
    <property type="term" value="C:nucleoid"/>
    <property type="evidence" value="ECO:0007669"/>
    <property type="project" value="UniProtKB-SubCell"/>
</dbReference>
<dbReference type="Gene3D" id="4.10.430.30">
    <property type="match status" value="1"/>
</dbReference>
<organism evidence="7 8">
    <name type="scientific">Caballeronia arvi</name>
    <dbReference type="NCBI Taxonomy" id="1777135"/>
    <lineage>
        <taxon>Bacteria</taxon>
        <taxon>Pseudomonadati</taxon>
        <taxon>Pseudomonadota</taxon>
        <taxon>Betaproteobacteria</taxon>
        <taxon>Burkholderiales</taxon>
        <taxon>Burkholderiaceae</taxon>
        <taxon>Caballeronia</taxon>
    </lineage>
</organism>
<dbReference type="PANTHER" id="PTHR38097:SF2">
    <property type="entry name" value="DNA-BINDING PROTEIN STPA"/>
    <property type="match status" value="1"/>
</dbReference>
<gene>
    <name evidence="7" type="ORF">AWB74_04973</name>
</gene>
<dbReference type="GO" id="GO:0003677">
    <property type="term" value="F:DNA binding"/>
    <property type="evidence" value="ECO:0007669"/>
    <property type="project" value="UniProtKB-KW"/>
</dbReference>